<dbReference type="STRING" id="1908258.BKK48_06930"/>
<gene>
    <name evidence="2" type="ORF">BKK48_06930</name>
</gene>
<dbReference type="OrthoDB" id="9796287at2"/>
<name>A0A1V3I7X1_9PAST</name>
<dbReference type="SUPFAM" id="SSF101790">
    <property type="entry name" value="Aminomethyltransferase beta-barrel domain"/>
    <property type="match status" value="1"/>
</dbReference>
<evidence type="ECO:0000313" key="2">
    <source>
        <dbReference type="EMBL" id="OOF36163.1"/>
    </source>
</evidence>
<protein>
    <recommendedName>
        <fullName evidence="1">tRNA-modifying protein YgfZ-like beta-barrel domain-containing protein</fullName>
    </recommendedName>
</protein>
<feature type="domain" description="tRNA-modifying protein YgfZ-like beta-barrel" evidence="1">
    <location>
        <begin position="199"/>
        <end position="264"/>
    </location>
</feature>
<dbReference type="Gene3D" id="3.30.70.1400">
    <property type="entry name" value="Aminomethyltransferase beta-barrel domains"/>
    <property type="match status" value="1"/>
</dbReference>
<evidence type="ECO:0000313" key="3">
    <source>
        <dbReference type="Proteomes" id="UP000189437"/>
    </source>
</evidence>
<sequence length="279" mass="31140">MTQFIPLNQYQIIEAQGIDAETYLQGQLTSDVVALANGDSTLTAHCDPKGKMNAIFRVYKLSSTQFLLLVKKALLPSALEALKKYAVFSKVSFELRDWQIVGLIGEKCGKIQPHFSIEIDEQRSILINETPLPITFNAEEALWEAADIQVGLPNLTAKTQNEFIPQALNLQAIEQAISFTKGCYLGQEIVARAKYRGANKRAMFILKGETASTPEVGESIEMQIEGHWRKTGTIIRAVNIEGILWLQVVMNNDVEIDQSFRLAEEASLLTIQPLPYIVE</sequence>
<dbReference type="NCBIfam" id="TIGR03317">
    <property type="entry name" value="ygfZ_signature"/>
    <property type="match status" value="1"/>
</dbReference>
<dbReference type="Gene3D" id="2.40.30.160">
    <property type="match status" value="1"/>
</dbReference>
<reference evidence="2 3" key="1">
    <citation type="submission" date="2016-10" db="EMBL/GenBank/DDBJ databases">
        <title>Rodentibacter gen. nov. and new species.</title>
        <authorList>
            <person name="Christensen H."/>
        </authorList>
    </citation>
    <scope>NUCLEOTIDE SEQUENCE [LARGE SCALE GENOMIC DNA]</scope>
    <source>
        <strain evidence="2 3">Ac69</strain>
    </source>
</reference>
<organism evidence="2 3">
    <name type="scientific">Rodentibacter heidelbergensis</name>
    <dbReference type="NCBI Taxonomy" id="1908258"/>
    <lineage>
        <taxon>Bacteria</taxon>
        <taxon>Pseudomonadati</taxon>
        <taxon>Pseudomonadota</taxon>
        <taxon>Gammaproteobacteria</taxon>
        <taxon>Pasteurellales</taxon>
        <taxon>Pasteurellaceae</taxon>
        <taxon>Rodentibacter</taxon>
    </lineage>
</organism>
<dbReference type="RefSeq" id="WP_077427413.1">
    <property type="nucleotide sequence ID" value="NZ_MLHH01000014.1"/>
</dbReference>
<dbReference type="Proteomes" id="UP000189437">
    <property type="component" value="Unassembled WGS sequence"/>
</dbReference>
<proteinExistence type="predicted"/>
<comment type="caution">
    <text evidence="2">The sequence shown here is derived from an EMBL/GenBank/DDBJ whole genome shotgun (WGS) entry which is preliminary data.</text>
</comment>
<dbReference type="GO" id="GO:0016226">
    <property type="term" value="P:iron-sulfur cluster assembly"/>
    <property type="evidence" value="ECO:0007669"/>
    <property type="project" value="TreeGrafter"/>
</dbReference>
<dbReference type="PANTHER" id="PTHR22602">
    <property type="entry name" value="TRANSFERASE CAF17, MITOCHONDRIAL-RELATED"/>
    <property type="match status" value="1"/>
</dbReference>
<accession>A0A1V3I7X1</accession>
<keyword evidence="3" id="KW-1185">Reference proteome</keyword>
<dbReference type="PANTHER" id="PTHR22602:SF0">
    <property type="entry name" value="TRANSFERASE CAF17, MITOCHONDRIAL-RELATED"/>
    <property type="match status" value="1"/>
</dbReference>
<dbReference type="EMBL" id="MLHH01000014">
    <property type="protein sequence ID" value="OOF36163.1"/>
    <property type="molecule type" value="Genomic_DNA"/>
</dbReference>
<dbReference type="InterPro" id="IPR045179">
    <property type="entry name" value="YgfZ/GcvT"/>
</dbReference>
<dbReference type="SUPFAM" id="SSF103025">
    <property type="entry name" value="Folate-binding domain"/>
    <property type="match status" value="1"/>
</dbReference>
<dbReference type="Pfam" id="PF21130">
    <property type="entry name" value="YgfZ_barrel"/>
    <property type="match status" value="1"/>
</dbReference>
<dbReference type="AlphaFoldDB" id="A0A1V3I7X1"/>
<dbReference type="InterPro" id="IPR017703">
    <property type="entry name" value="YgfZ/GCV_T_CS"/>
</dbReference>
<dbReference type="InterPro" id="IPR029043">
    <property type="entry name" value="GcvT/YgfZ_C"/>
</dbReference>
<dbReference type="InterPro" id="IPR048451">
    <property type="entry name" value="YgfZ_barrel"/>
</dbReference>
<evidence type="ECO:0000259" key="1">
    <source>
        <dbReference type="Pfam" id="PF21130"/>
    </source>
</evidence>